<dbReference type="Pfam" id="PF00642">
    <property type="entry name" value="zf-CCCH"/>
    <property type="match status" value="1"/>
</dbReference>
<organism evidence="6 7">
    <name type="scientific">Salix viminalis</name>
    <name type="common">Common osier</name>
    <name type="synonym">Basket willow</name>
    <dbReference type="NCBI Taxonomy" id="40686"/>
    <lineage>
        <taxon>Eukaryota</taxon>
        <taxon>Viridiplantae</taxon>
        <taxon>Streptophyta</taxon>
        <taxon>Embryophyta</taxon>
        <taxon>Tracheophyta</taxon>
        <taxon>Spermatophyta</taxon>
        <taxon>Magnoliopsida</taxon>
        <taxon>eudicotyledons</taxon>
        <taxon>Gunneridae</taxon>
        <taxon>Pentapetalae</taxon>
        <taxon>rosids</taxon>
        <taxon>fabids</taxon>
        <taxon>Malpighiales</taxon>
        <taxon>Salicaceae</taxon>
        <taxon>Saliceae</taxon>
        <taxon>Salix</taxon>
    </lineage>
</organism>
<feature type="zinc finger region" description="C3H1-type" evidence="4">
    <location>
        <begin position="54"/>
        <end position="82"/>
    </location>
</feature>
<evidence type="ECO:0000259" key="5">
    <source>
        <dbReference type="PROSITE" id="PS50103"/>
    </source>
</evidence>
<feature type="domain" description="C3H1-type" evidence="5">
    <location>
        <begin position="54"/>
        <end position="82"/>
    </location>
</feature>
<protein>
    <recommendedName>
        <fullName evidence="5">C3H1-type domain-containing protein</fullName>
    </recommendedName>
</protein>
<evidence type="ECO:0000256" key="3">
    <source>
        <dbReference type="ARBA" id="ARBA00022833"/>
    </source>
</evidence>
<evidence type="ECO:0000313" key="7">
    <source>
        <dbReference type="Proteomes" id="UP001151529"/>
    </source>
</evidence>
<keyword evidence="2 4" id="KW-0863">Zinc-finger</keyword>
<comment type="caution">
    <text evidence="6">The sequence shown here is derived from an EMBL/GenBank/DDBJ whole genome shotgun (WGS) entry which is preliminary data.</text>
</comment>
<reference evidence="6" key="1">
    <citation type="submission" date="2022-11" db="EMBL/GenBank/DDBJ databases">
        <authorList>
            <person name="Hyden B.L."/>
            <person name="Feng K."/>
            <person name="Yates T."/>
            <person name="Jawdy S."/>
            <person name="Smart L.B."/>
            <person name="Muchero W."/>
        </authorList>
    </citation>
    <scope>NUCLEOTIDE SEQUENCE</scope>
    <source>
        <tissue evidence="6">Shoot tip</tissue>
    </source>
</reference>
<evidence type="ECO:0000256" key="4">
    <source>
        <dbReference type="PROSITE-ProRule" id="PRU00723"/>
    </source>
</evidence>
<reference evidence="6" key="2">
    <citation type="journal article" date="2023" name="Int. J. Mol. Sci.">
        <title>De Novo Assembly and Annotation of 11 Diverse Shrub Willow (Salix) Genomes Reveals Novel Gene Organization in Sex-Linked Regions.</title>
        <authorList>
            <person name="Hyden B."/>
            <person name="Feng K."/>
            <person name="Yates T.B."/>
            <person name="Jawdy S."/>
            <person name="Cereghino C."/>
            <person name="Smart L.B."/>
            <person name="Muchero W."/>
        </authorList>
    </citation>
    <scope>NUCLEOTIDE SEQUENCE [LARGE SCALE GENOMIC DNA]</scope>
    <source>
        <tissue evidence="6">Shoot tip</tissue>
    </source>
</reference>
<dbReference type="SUPFAM" id="SSF57667">
    <property type="entry name" value="beta-beta-alpha zinc fingers"/>
    <property type="match status" value="1"/>
</dbReference>
<dbReference type="Proteomes" id="UP001151529">
    <property type="component" value="Chromosome 13"/>
</dbReference>
<gene>
    <name evidence="6" type="ORF">OIU85_005123</name>
</gene>
<dbReference type="PANTHER" id="PTHR16465">
    <property type="entry name" value="NUCLEASE-RELATED"/>
    <property type="match status" value="1"/>
</dbReference>
<name>A0A9Q0PUR0_SALVM</name>
<dbReference type="InterPro" id="IPR036236">
    <property type="entry name" value="Znf_C2H2_sf"/>
</dbReference>
<dbReference type="Gene3D" id="6.10.250.3220">
    <property type="match status" value="1"/>
</dbReference>
<evidence type="ECO:0000256" key="2">
    <source>
        <dbReference type="ARBA" id="ARBA00022771"/>
    </source>
</evidence>
<evidence type="ECO:0000256" key="1">
    <source>
        <dbReference type="ARBA" id="ARBA00022723"/>
    </source>
</evidence>
<dbReference type="PROSITE" id="PS50103">
    <property type="entry name" value="ZF_C3H1"/>
    <property type="match status" value="1"/>
</dbReference>
<keyword evidence="3 4" id="KW-0862">Zinc</keyword>
<dbReference type="GO" id="GO:0005689">
    <property type="term" value="C:U12-type spliceosomal complex"/>
    <property type="evidence" value="ECO:0007669"/>
    <property type="project" value="TreeGrafter"/>
</dbReference>
<dbReference type="Pfam" id="PF06220">
    <property type="entry name" value="zf-U1"/>
    <property type="match status" value="1"/>
</dbReference>
<sequence>MPVGKYDCDYCDKQFQDTPHARKRHLQSSSHLRAKALWFSKNSTLNSINTDAGGFVKGLCNRFVKTGFCPYGDSCKYLHANFATSQGTAFKDNVQSPTMPGNQMVGGSSFPGVAVRESMGMSWGNLPPSLKPPPEGWLSASSNRGLGIGLFSDLGTAFFSFVVTI</sequence>
<dbReference type="Gene3D" id="3.30.160.60">
    <property type="entry name" value="Classic Zinc Finger"/>
    <property type="match status" value="1"/>
</dbReference>
<dbReference type="PANTHER" id="PTHR16465:SF0">
    <property type="entry name" value="ZINC FINGER MATRIN-TYPE PROTEIN 5"/>
    <property type="match status" value="1"/>
</dbReference>
<dbReference type="SUPFAM" id="SSF90229">
    <property type="entry name" value="CCCH zinc finger"/>
    <property type="match status" value="1"/>
</dbReference>
<dbReference type="OrthoDB" id="2417221at2759"/>
<dbReference type="SMART" id="SM00356">
    <property type="entry name" value="ZnF_C3H1"/>
    <property type="match status" value="1"/>
</dbReference>
<dbReference type="EMBL" id="JAPFFL010000011">
    <property type="protein sequence ID" value="KAJ6694409.1"/>
    <property type="molecule type" value="Genomic_DNA"/>
</dbReference>
<evidence type="ECO:0000313" key="6">
    <source>
        <dbReference type="EMBL" id="KAJ6694409.1"/>
    </source>
</evidence>
<keyword evidence="1 4" id="KW-0479">Metal-binding</keyword>
<dbReference type="GO" id="GO:0008270">
    <property type="term" value="F:zinc ion binding"/>
    <property type="evidence" value="ECO:0007669"/>
    <property type="project" value="UniProtKB-KW"/>
</dbReference>
<accession>A0A9Q0PUR0</accession>
<proteinExistence type="predicted"/>
<dbReference type="InterPro" id="IPR000571">
    <property type="entry name" value="Znf_CCCH"/>
</dbReference>
<keyword evidence="7" id="KW-1185">Reference proteome</keyword>
<dbReference type="InterPro" id="IPR036855">
    <property type="entry name" value="Znf_CCCH_sf"/>
</dbReference>
<dbReference type="InterPro" id="IPR013085">
    <property type="entry name" value="U1-CZ_Znf_C2H2"/>
</dbReference>
<dbReference type="AlphaFoldDB" id="A0A9Q0PUR0"/>